<keyword evidence="5 10" id="KW-0732">Signal</keyword>
<evidence type="ECO:0000256" key="2">
    <source>
        <dbReference type="ARBA" id="ARBA00004609"/>
    </source>
</evidence>
<evidence type="ECO:0000256" key="4">
    <source>
        <dbReference type="ARBA" id="ARBA00022622"/>
    </source>
</evidence>
<keyword evidence="6" id="KW-0472">Membrane</keyword>
<evidence type="ECO:0000256" key="8">
    <source>
        <dbReference type="ARBA" id="ARBA00023288"/>
    </source>
</evidence>
<evidence type="ECO:0000256" key="3">
    <source>
        <dbReference type="ARBA" id="ARBA00022475"/>
    </source>
</evidence>
<feature type="region of interest" description="Disordered" evidence="9">
    <location>
        <begin position="261"/>
        <end position="304"/>
    </location>
</feature>
<feature type="compositionally biased region" description="Polar residues" evidence="9">
    <location>
        <begin position="287"/>
        <end position="304"/>
    </location>
</feature>
<evidence type="ECO:0000313" key="12">
    <source>
        <dbReference type="EMBL" id="CCD15844.1"/>
    </source>
</evidence>
<evidence type="ECO:0000259" key="11">
    <source>
        <dbReference type="Pfam" id="PF13206"/>
    </source>
</evidence>
<feature type="signal peptide" evidence="10">
    <location>
        <begin position="1"/>
        <end position="22"/>
    </location>
</feature>
<keyword evidence="13" id="KW-1185">Reference proteome</keyword>
<dbReference type="VEuPathDB" id="TriTrypDB:TcIL3000_0_08410"/>
<comment type="subcellular location">
    <subcellularLocation>
        <location evidence="2">Cell membrane</location>
        <topology evidence="2">Lipid-anchor</topology>
        <topology evidence="2">GPI-anchor</topology>
    </subcellularLocation>
</comment>
<dbReference type="EMBL" id="CAEQ01002077">
    <property type="protein sequence ID" value="CCD15844.1"/>
    <property type="molecule type" value="Genomic_DNA"/>
</dbReference>
<dbReference type="Proteomes" id="UP000000702">
    <property type="component" value="Unassembled WGS sequence"/>
</dbReference>
<evidence type="ECO:0000256" key="1">
    <source>
        <dbReference type="ARBA" id="ARBA00002523"/>
    </source>
</evidence>
<evidence type="ECO:0000313" key="13">
    <source>
        <dbReference type="Proteomes" id="UP000000702"/>
    </source>
</evidence>
<name>F9WEX8_TRYCI</name>
<reference evidence="12 13" key="2">
    <citation type="journal article" date="2012" name="Proc. Natl. Acad. Sci. U.S.A.">
        <title>Antigenic diversity is generated by distinct evolutionary mechanisms in African trypanosome species.</title>
        <authorList>
            <person name="Jackson A.P."/>
            <person name="Berry A."/>
            <person name="Aslett M."/>
            <person name="Allison H.C."/>
            <person name="Burton P."/>
            <person name="Vavrova-Anderson J."/>
            <person name="Brown R."/>
            <person name="Browne H."/>
            <person name="Corton N."/>
            <person name="Hauser H."/>
            <person name="Gamble J."/>
            <person name="Gilderthorp R."/>
            <person name="Marcello L."/>
            <person name="McQuillan J."/>
            <person name="Otto T.D."/>
            <person name="Quail M.A."/>
            <person name="Sanders M.J."/>
            <person name="van Tonder A."/>
            <person name="Ginger M.L."/>
            <person name="Field M.C."/>
            <person name="Barry J.D."/>
            <person name="Hertz-Fowler C."/>
            <person name="Berriman M."/>
        </authorList>
    </citation>
    <scope>NUCLEOTIDE SEQUENCE [LARGE SCALE GENOMIC DNA]</scope>
    <source>
        <strain evidence="12 13">IL3000</strain>
    </source>
</reference>
<sequence length="335" mass="38452">MSRMYSWMVMFWVIIGVQSVSSETDHNEKEHHALCEFLKVAVDKWKEVKARKPEDPLRKALKDTIFGYGGVEEDLETLKTTLPRDYDKVGEEGSSRSNWCGQPLSGEYQESYPRWPGQSAPHDMVCLCTAGSHGWPINETGKLCAQGKDALSARSQWWSGTNNTEKKDAIQKTWKIIVKQCLSESIQKQDLKKTLQTFKDKIQRKIEETETYYVLGENGTDYLSNPCDGSPKNGLCVKYYPTYKETQTWWKDLGEAIEKDEQLQKQRQEETEEQKEEAEQHSPKTEALNSGHPTTNQTEQNRNDNITNQLRRFNLTSGTFITPPSSWLLSALLLI</sequence>
<keyword evidence="4" id="KW-0336">GPI-anchor</keyword>
<dbReference type="AlphaFoldDB" id="F9WEX8"/>
<evidence type="ECO:0000256" key="7">
    <source>
        <dbReference type="ARBA" id="ARBA00023180"/>
    </source>
</evidence>
<evidence type="ECO:0000256" key="5">
    <source>
        <dbReference type="ARBA" id="ARBA00022729"/>
    </source>
</evidence>
<dbReference type="GO" id="GO:0098552">
    <property type="term" value="C:side of membrane"/>
    <property type="evidence" value="ECO:0007669"/>
    <property type="project" value="UniProtKB-KW"/>
</dbReference>
<comment type="function">
    <text evidence="1">VSG forms a coat on the surface of the parasite. The trypanosome evades the immune response of the host by expressing a series of antigenically distinct VSGs from an estimated 1000 VSG genes.</text>
</comment>
<dbReference type="GO" id="GO:0005886">
    <property type="term" value="C:plasma membrane"/>
    <property type="evidence" value="ECO:0007669"/>
    <property type="project" value="UniProtKB-SubCell"/>
</dbReference>
<comment type="caution">
    <text evidence="12">The sequence shown here is derived from an EMBL/GenBank/DDBJ whole genome shotgun (WGS) entry which is preliminary data.</text>
</comment>
<accession>F9WEX8</accession>
<keyword evidence="3" id="KW-1003">Cell membrane</keyword>
<reference evidence="13" key="1">
    <citation type="submission" date="2011-07" db="EMBL/GenBank/DDBJ databases">
        <title>Divergent evolution of antigenic variation in African trypanosomes.</title>
        <authorList>
            <person name="Jackson A.P."/>
            <person name="Berry A."/>
            <person name="Allison H.C."/>
            <person name="Burton P."/>
            <person name="Anderson J."/>
            <person name="Aslett M."/>
            <person name="Brown R."/>
            <person name="Corton N."/>
            <person name="Harris D."/>
            <person name="Hauser H."/>
            <person name="Gamble J."/>
            <person name="Gilderthorp R."/>
            <person name="McQuillan J."/>
            <person name="Quail M.A."/>
            <person name="Sanders M."/>
            <person name="Van Tonder A."/>
            <person name="Ginger M.L."/>
            <person name="Donelson J.E."/>
            <person name="Field M.C."/>
            <person name="Barry J.D."/>
            <person name="Berriman M."/>
            <person name="Hertz-Fowler C."/>
        </authorList>
    </citation>
    <scope>NUCLEOTIDE SEQUENCE [LARGE SCALE GENOMIC DNA]</scope>
    <source>
        <strain evidence="13">IL3000</strain>
    </source>
</reference>
<organism evidence="12 13">
    <name type="scientific">Trypanosoma congolense (strain IL3000)</name>
    <dbReference type="NCBI Taxonomy" id="1068625"/>
    <lineage>
        <taxon>Eukaryota</taxon>
        <taxon>Discoba</taxon>
        <taxon>Euglenozoa</taxon>
        <taxon>Kinetoplastea</taxon>
        <taxon>Metakinetoplastina</taxon>
        <taxon>Trypanosomatida</taxon>
        <taxon>Trypanosomatidae</taxon>
        <taxon>Trypanosoma</taxon>
        <taxon>Nannomonas</taxon>
    </lineage>
</organism>
<gene>
    <name evidence="12" type="ORF">TCIL3000_0_08410</name>
</gene>
<dbReference type="Pfam" id="PF13206">
    <property type="entry name" value="VSG_B"/>
    <property type="match status" value="1"/>
</dbReference>
<dbReference type="InterPro" id="IPR025932">
    <property type="entry name" value="Trypano_VSG_B_N_dom"/>
</dbReference>
<proteinExistence type="predicted"/>
<feature type="domain" description="Trypanosome variant surface glycoprotein B-type N-terminal" evidence="11">
    <location>
        <begin position="45"/>
        <end position="275"/>
    </location>
</feature>
<evidence type="ECO:0000256" key="6">
    <source>
        <dbReference type="ARBA" id="ARBA00023136"/>
    </source>
</evidence>
<evidence type="ECO:0000256" key="10">
    <source>
        <dbReference type="SAM" id="SignalP"/>
    </source>
</evidence>
<feature type="chain" id="PRO_5003389043" evidence="10">
    <location>
        <begin position="23"/>
        <end position="335"/>
    </location>
</feature>
<evidence type="ECO:0000256" key="9">
    <source>
        <dbReference type="SAM" id="MobiDB-lite"/>
    </source>
</evidence>
<protein>
    <submittedName>
        <fullName evidence="12">Variant surface glycoprotein</fullName>
    </submittedName>
</protein>
<keyword evidence="7" id="KW-0325">Glycoprotein</keyword>
<keyword evidence="8" id="KW-0449">Lipoprotein</keyword>